<reference evidence="2" key="1">
    <citation type="submission" date="2011-06" db="EMBL/GenBank/DDBJ databases">
        <title>The complete genome of chromosome of Runella slithyformis DSM 19594.</title>
        <authorList>
            <consortium name="US DOE Joint Genome Institute (JGI-PGF)"/>
            <person name="Lucas S."/>
            <person name="Han J."/>
            <person name="Lapidus A."/>
            <person name="Bruce D."/>
            <person name="Goodwin L."/>
            <person name="Pitluck S."/>
            <person name="Peters L."/>
            <person name="Kyrpides N."/>
            <person name="Mavromatis K."/>
            <person name="Ivanova N."/>
            <person name="Ovchinnikova G."/>
            <person name="Zhang X."/>
            <person name="Misra M."/>
            <person name="Detter J.C."/>
            <person name="Tapia R."/>
            <person name="Han C."/>
            <person name="Land M."/>
            <person name="Hauser L."/>
            <person name="Markowitz V."/>
            <person name="Cheng J.-F."/>
            <person name="Hugenholtz P."/>
            <person name="Woyke T."/>
            <person name="Wu D."/>
            <person name="Tindall B."/>
            <person name="Faehrich R."/>
            <person name="Brambilla E."/>
            <person name="Klenk H.-P."/>
            <person name="Eisen J.A."/>
        </authorList>
    </citation>
    <scope>NUCLEOTIDE SEQUENCE [LARGE SCALE GENOMIC DNA]</scope>
    <source>
        <strain evidence="2">ATCC 29530 / DSM 19594 / LMG 11500 / NCIMB 11436 / LSU 4</strain>
    </source>
</reference>
<dbReference type="Proteomes" id="UP000000493">
    <property type="component" value="Chromosome"/>
</dbReference>
<name>A0A7U3ZIY9_RUNSL</name>
<sequence length="39" mass="4593">MKHIYSSLNTEIGILIARLMSLPYWISNNLIYRDVNIKV</sequence>
<gene>
    <name evidence="1" type="ordered locus">Runsl_1597</name>
</gene>
<reference evidence="1 2" key="2">
    <citation type="journal article" date="2012" name="Stand. Genomic Sci.">
        <title>Complete genome sequence of the aquatic bacterium Runella slithyformis type strain (LSU 4(T)).</title>
        <authorList>
            <person name="Copeland A."/>
            <person name="Zhang X."/>
            <person name="Misra M."/>
            <person name="Lapidus A."/>
            <person name="Nolan M."/>
            <person name="Lucas S."/>
            <person name="Deshpande S."/>
            <person name="Cheng J.F."/>
            <person name="Tapia R."/>
            <person name="Goodwin L.A."/>
            <person name="Pitluck S."/>
            <person name="Liolios K."/>
            <person name="Pagani I."/>
            <person name="Ivanova N."/>
            <person name="Mikhailova N."/>
            <person name="Pati A."/>
            <person name="Chen A."/>
            <person name="Palaniappan K."/>
            <person name="Land M."/>
            <person name="Hauser L."/>
            <person name="Pan C."/>
            <person name="Jeffries C.D."/>
            <person name="Detter J.C."/>
            <person name="Brambilla E.M."/>
            <person name="Rohde M."/>
            <person name="Djao O.D."/>
            <person name="Goker M."/>
            <person name="Sikorski J."/>
            <person name="Tindall B.J."/>
            <person name="Woyke T."/>
            <person name="Bristow J."/>
            <person name="Eisen J.A."/>
            <person name="Markowitz V."/>
            <person name="Hugenholtz P."/>
            <person name="Kyrpides N.C."/>
            <person name="Klenk H.P."/>
            <person name="Mavromatis K."/>
        </authorList>
    </citation>
    <scope>NUCLEOTIDE SEQUENCE [LARGE SCALE GENOMIC DNA]</scope>
    <source>
        <strain evidence="2">ATCC 29530 / DSM 19594 / LMG 11500 / NCIMB 11436 / LSU 4</strain>
    </source>
</reference>
<evidence type="ECO:0000313" key="2">
    <source>
        <dbReference type="Proteomes" id="UP000000493"/>
    </source>
</evidence>
<accession>A0A7U3ZIY9</accession>
<dbReference type="AlphaFoldDB" id="A0A7U3ZIY9"/>
<organism evidence="1 2">
    <name type="scientific">Runella slithyformis (strain ATCC 29530 / DSM 19594 / LMG 11500 / NCIMB 11436 / LSU 4)</name>
    <dbReference type="NCBI Taxonomy" id="761193"/>
    <lineage>
        <taxon>Bacteria</taxon>
        <taxon>Pseudomonadati</taxon>
        <taxon>Bacteroidota</taxon>
        <taxon>Cytophagia</taxon>
        <taxon>Cytophagales</taxon>
        <taxon>Spirosomataceae</taxon>
        <taxon>Runella</taxon>
    </lineage>
</organism>
<protein>
    <submittedName>
        <fullName evidence="1">Uncharacterized protein</fullName>
    </submittedName>
</protein>
<dbReference type="KEGG" id="rsi:Runsl_1597"/>
<proteinExistence type="predicted"/>
<keyword evidence="2" id="KW-1185">Reference proteome</keyword>
<evidence type="ECO:0000313" key="1">
    <source>
        <dbReference type="EMBL" id="AEI48022.1"/>
    </source>
</evidence>
<dbReference type="EMBL" id="CP002859">
    <property type="protein sequence ID" value="AEI48022.1"/>
    <property type="molecule type" value="Genomic_DNA"/>
</dbReference>